<dbReference type="SMART" id="SM00388">
    <property type="entry name" value="HisKA"/>
    <property type="match status" value="1"/>
</dbReference>
<dbReference type="SMART" id="SM00387">
    <property type="entry name" value="HATPase_c"/>
    <property type="match status" value="1"/>
</dbReference>
<reference evidence="12" key="1">
    <citation type="submission" date="2020-10" db="EMBL/GenBank/DDBJ databases">
        <authorList>
            <person name="Gilroy R."/>
        </authorList>
    </citation>
    <scope>NUCLEOTIDE SEQUENCE</scope>
    <source>
        <strain evidence="12">ChiSjej6B24-2974</strain>
    </source>
</reference>
<evidence type="ECO:0000256" key="1">
    <source>
        <dbReference type="ARBA" id="ARBA00000085"/>
    </source>
</evidence>
<dbReference type="Pfam" id="PF02518">
    <property type="entry name" value="HATPase_c"/>
    <property type="match status" value="1"/>
</dbReference>
<keyword evidence="6" id="KW-0418">Kinase</keyword>
<dbReference type="InterPro" id="IPR003594">
    <property type="entry name" value="HATPase_dom"/>
</dbReference>
<evidence type="ECO:0000256" key="3">
    <source>
        <dbReference type="ARBA" id="ARBA00012438"/>
    </source>
</evidence>
<sequence length="496" mass="55194">MWAIILQIKTKIKTFLYSIRWKILIAYLLIISIAFSVVAATLIQLVGDYMFNQRVRDDQRVAENLSSIMSEALSSLDANAMLLSALDASSEGLSRVLVLDRYGVVQVDAYSELNGRRFENAEAITVLNGGGADYGFYDTDDTGAIARPAALTSLTGVRAMTGLYAAPIYNDGDLIGVLVYISQAQEIYESLRTLRGQTLLWMLLVAASALIISMFVVRTITRPIGELSAGISRMSRGDLSSRVEVRGKNEFAQLASAFNSMCERLEKLDMSRNQFVSNASHELKTPLSTMKILLETLLYQDAYDPQMQKEFLTDINKEIDRLNRIVSDLLTLVNIDSDGMHLNASELRLRDVVTEQVKRLSPLARERGIELSCLIRDPCETVGDSLKLQQVFYNVIDNAIKYTPRGGEVHVELSRVGKRAVVRVEDTGIGIPAEDLPHIFDRFYRVDKARSRETGGTGLGLSIVRQIVLLHNGDIRAESEENKGSTFIIELPIITK</sequence>
<gene>
    <name evidence="12" type="ORF">IAA52_04515</name>
</gene>
<evidence type="ECO:0000256" key="6">
    <source>
        <dbReference type="ARBA" id="ARBA00022777"/>
    </source>
</evidence>
<keyword evidence="8 9" id="KW-0472">Membrane</keyword>
<dbReference type="CDD" id="cd00075">
    <property type="entry name" value="HATPase"/>
    <property type="match status" value="1"/>
</dbReference>
<dbReference type="GO" id="GO:0005886">
    <property type="term" value="C:plasma membrane"/>
    <property type="evidence" value="ECO:0007669"/>
    <property type="project" value="TreeGrafter"/>
</dbReference>
<dbReference type="CDD" id="cd06225">
    <property type="entry name" value="HAMP"/>
    <property type="match status" value="1"/>
</dbReference>
<evidence type="ECO:0000259" key="10">
    <source>
        <dbReference type="PROSITE" id="PS50109"/>
    </source>
</evidence>
<dbReference type="Gene3D" id="3.30.565.10">
    <property type="entry name" value="Histidine kinase-like ATPase, C-terminal domain"/>
    <property type="match status" value="1"/>
</dbReference>
<dbReference type="InterPro" id="IPR003661">
    <property type="entry name" value="HisK_dim/P_dom"/>
</dbReference>
<feature type="domain" description="HAMP" evidence="11">
    <location>
        <begin position="218"/>
        <end position="270"/>
    </location>
</feature>
<dbReference type="SUPFAM" id="SSF158472">
    <property type="entry name" value="HAMP domain-like"/>
    <property type="match status" value="1"/>
</dbReference>
<dbReference type="InterPro" id="IPR036890">
    <property type="entry name" value="HATPase_C_sf"/>
</dbReference>
<dbReference type="PROSITE" id="PS50885">
    <property type="entry name" value="HAMP"/>
    <property type="match status" value="1"/>
</dbReference>
<evidence type="ECO:0000256" key="5">
    <source>
        <dbReference type="ARBA" id="ARBA00022679"/>
    </source>
</evidence>
<dbReference type="PROSITE" id="PS50109">
    <property type="entry name" value="HIS_KIN"/>
    <property type="match status" value="1"/>
</dbReference>
<organism evidence="12 13">
    <name type="scientific">Candidatus Pullichristensenella stercorigallinarum</name>
    <dbReference type="NCBI Taxonomy" id="2840909"/>
    <lineage>
        <taxon>Bacteria</taxon>
        <taxon>Bacillati</taxon>
        <taxon>Bacillota</taxon>
        <taxon>Clostridia</taxon>
        <taxon>Candidatus Pullichristensenella</taxon>
    </lineage>
</organism>
<dbReference type="SMART" id="SM00304">
    <property type="entry name" value="HAMP"/>
    <property type="match status" value="1"/>
</dbReference>
<evidence type="ECO:0000256" key="8">
    <source>
        <dbReference type="ARBA" id="ARBA00023136"/>
    </source>
</evidence>
<dbReference type="Pfam" id="PF00512">
    <property type="entry name" value="HisKA"/>
    <property type="match status" value="1"/>
</dbReference>
<evidence type="ECO:0000256" key="2">
    <source>
        <dbReference type="ARBA" id="ARBA00004370"/>
    </source>
</evidence>
<dbReference type="GO" id="GO:0016036">
    <property type="term" value="P:cellular response to phosphate starvation"/>
    <property type="evidence" value="ECO:0007669"/>
    <property type="project" value="TreeGrafter"/>
</dbReference>
<protein>
    <recommendedName>
        <fullName evidence="3">histidine kinase</fullName>
        <ecNumber evidence="3">2.7.13.3</ecNumber>
    </recommendedName>
</protein>
<feature type="transmembrane region" description="Helical" evidence="9">
    <location>
        <begin position="199"/>
        <end position="217"/>
    </location>
</feature>
<dbReference type="GO" id="GO:0004721">
    <property type="term" value="F:phosphoprotein phosphatase activity"/>
    <property type="evidence" value="ECO:0007669"/>
    <property type="project" value="TreeGrafter"/>
</dbReference>
<dbReference type="SUPFAM" id="SSF47384">
    <property type="entry name" value="Homodimeric domain of signal transducing histidine kinase"/>
    <property type="match status" value="1"/>
</dbReference>
<dbReference type="EMBL" id="DVFZ01000046">
    <property type="protein sequence ID" value="HIQ82346.1"/>
    <property type="molecule type" value="Genomic_DNA"/>
</dbReference>
<dbReference type="Gene3D" id="1.10.287.130">
    <property type="match status" value="1"/>
</dbReference>
<dbReference type="InterPro" id="IPR050351">
    <property type="entry name" value="BphY/WalK/GraS-like"/>
</dbReference>
<dbReference type="InterPro" id="IPR005467">
    <property type="entry name" value="His_kinase_dom"/>
</dbReference>
<dbReference type="AlphaFoldDB" id="A0A9D0ZLA9"/>
<feature type="domain" description="Histidine kinase" evidence="10">
    <location>
        <begin position="278"/>
        <end position="495"/>
    </location>
</feature>
<evidence type="ECO:0000256" key="7">
    <source>
        <dbReference type="ARBA" id="ARBA00023012"/>
    </source>
</evidence>
<reference evidence="12" key="2">
    <citation type="journal article" date="2021" name="PeerJ">
        <title>Extensive microbial diversity within the chicken gut microbiome revealed by metagenomics and culture.</title>
        <authorList>
            <person name="Gilroy R."/>
            <person name="Ravi A."/>
            <person name="Getino M."/>
            <person name="Pursley I."/>
            <person name="Horton D.L."/>
            <person name="Alikhan N.F."/>
            <person name="Baker D."/>
            <person name="Gharbi K."/>
            <person name="Hall N."/>
            <person name="Watson M."/>
            <person name="Adriaenssens E.M."/>
            <person name="Foster-Nyarko E."/>
            <person name="Jarju S."/>
            <person name="Secka A."/>
            <person name="Antonio M."/>
            <person name="Oren A."/>
            <person name="Chaudhuri R.R."/>
            <person name="La Ragione R."/>
            <person name="Hildebrand F."/>
            <person name="Pallen M.J."/>
        </authorList>
    </citation>
    <scope>NUCLEOTIDE SEQUENCE</scope>
    <source>
        <strain evidence="12">ChiSjej6B24-2974</strain>
    </source>
</reference>
<comment type="catalytic activity">
    <reaction evidence="1">
        <text>ATP + protein L-histidine = ADP + protein N-phospho-L-histidine.</text>
        <dbReference type="EC" id="2.7.13.3"/>
    </reaction>
</comment>
<dbReference type="Proteomes" id="UP000824260">
    <property type="component" value="Unassembled WGS sequence"/>
</dbReference>
<keyword evidence="9" id="KW-0812">Transmembrane</keyword>
<dbReference type="SUPFAM" id="SSF55874">
    <property type="entry name" value="ATPase domain of HSP90 chaperone/DNA topoisomerase II/histidine kinase"/>
    <property type="match status" value="1"/>
</dbReference>
<evidence type="ECO:0000256" key="4">
    <source>
        <dbReference type="ARBA" id="ARBA00022553"/>
    </source>
</evidence>
<keyword evidence="9" id="KW-1133">Transmembrane helix</keyword>
<evidence type="ECO:0000313" key="12">
    <source>
        <dbReference type="EMBL" id="HIQ82346.1"/>
    </source>
</evidence>
<dbReference type="PANTHER" id="PTHR45453:SF1">
    <property type="entry name" value="PHOSPHATE REGULON SENSOR PROTEIN PHOR"/>
    <property type="match status" value="1"/>
</dbReference>
<evidence type="ECO:0000313" key="13">
    <source>
        <dbReference type="Proteomes" id="UP000824260"/>
    </source>
</evidence>
<dbReference type="PANTHER" id="PTHR45453">
    <property type="entry name" value="PHOSPHATE REGULON SENSOR PROTEIN PHOR"/>
    <property type="match status" value="1"/>
</dbReference>
<comment type="caution">
    <text evidence="12">The sequence shown here is derived from an EMBL/GenBank/DDBJ whole genome shotgun (WGS) entry which is preliminary data.</text>
</comment>
<dbReference type="CDD" id="cd00082">
    <property type="entry name" value="HisKA"/>
    <property type="match status" value="1"/>
</dbReference>
<dbReference type="InterPro" id="IPR036097">
    <property type="entry name" value="HisK_dim/P_sf"/>
</dbReference>
<dbReference type="FunFam" id="1.10.287.130:FF:000001">
    <property type="entry name" value="Two-component sensor histidine kinase"/>
    <property type="match status" value="1"/>
</dbReference>
<dbReference type="InterPro" id="IPR004358">
    <property type="entry name" value="Sig_transdc_His_kin-like_C"/>
</dbReference>
<dbReference type="Gene3D" id="6.10.340.10">
    <property type="match status" value="1"/>
</dbReference>
<dbReference type="EC" id="2.7.13.3" evidence="3"/>
<dbReference type="InterPro" id="IPR003660">
    <property type="entry name" value="HAMP_dom"/>
</dbReference>
<keyword evidence="5" id="KW-0808">Transferase</keyword>
<name>A0A9D0ZLA9_9FIRM</name>
<keyword evidence="7" id="KW-0902">Two-component regulatory system</keyword>
<evidence type="ECO:0000259" key="11">
    <source>
        <dbReference type="PROSITE" id="PS50885"/>
    </source>
</evidence>
<keyword evidence="4" id="KW-0597">Phosphoprotein</keyword>
<dbReference type="PRINTS" id="PR00344">
    <property type="entry name" value="BCTRLSENSOR"/>
</dbReference>
<feature type="transmembrane region" description="Helical" evidence="9">
    <location>
        <begin position="24"/>
        <end position="46"/>
    </location>
</feature>
<evidence type="ECO:0000256" key="9">
    <source>
        <dbReference type="SAM" id="Phobius"/>
    </source>
</evidence>
<proteinExistence type="predicted"/>
<dbReference type="Pfam" id="PF00672">
    <property type="entry name" value="HAMP"/>
    <property type="match status" value="1"/>
</dbReference>
<dbReference type="FunFam" id="3.30.565.10:FF:000006">
    <property type="entry name" value="Sensor histidine kinase WalK"/>
    <property type="match status" value="1"/>
</dbReference>
<dbReference type="GO" id="GO:0000155">
    <property type="term" value="F:phosphorelay sensor kinase activity"/>
    <property type="evidence" value="ECO:0007669"/>
    <property type="project" value="InterPro"/>
</dbReference>
<comment type="subcellular location">
    <subcellularLocation>
        <location evidence="2">Membrane</location>
    </subcellularLocation>
</comment>
<accession>A0A9D0ZLA9</accession>